<dbReference type="Gene3D" id="1.25.40.10">
    <property type="entry name" value="Tetratricopeptide repeat domain"/>
    <property type="match status" value="1"/>
</dbReference>
<comment type="caution">
    <text evidence="4">The sequence shown here is derived from an EMBL/GenBank/DDBJ whole genome shotgun (WGS) entry which is preliminary data.</text>
</comment>
<keyword evidence="1" id="KW-0677">Repeat</keyword>
<dbReference type="SMART" id="SM00028">
    <property type="entry name" value="TPR"/>
    <property type="match status" value="1"/>
</dbReference>
<dbReference type="InterPro" id="IPR019734">
    <property type="entry name" value="TPR_rpt"/>
</dbReference>
<dbReference type="SUPFAM" id="SSF48452">
    <property type="entry name" value="TPR-like"/>
    <property type="match status" value="1"/>
</dbReference>
<organism evidence="4 5">
    <name type="scientific">Rotaria socialis</name>
    <dbReference type="NCBI Taxonomy" id="392032"/>
    <lineage>
        <taxon>Eukaryota</taxon>
        <taxon>Metazoa</taxon>
        <taxon>Spiralia</taxon>
        <taxon>Gnathifera</taxon>
        <taxon>Rotifera</taxon>
        <taxon>Eurotatoria</taxon>
        <taxon>Bdelloidea</taxon>
        <taxon>Philodinida</taxon>
        <taxon>Philodinidae</taxon>
        <taxon>Rotaria</taxon>
    </lineage>
</organism>
<keyword evidence="5" id="KW-1185">Reference proteome</keyword>
<protein>
    <submittedName>
        <fullName evidence="4">Uncharacterized protein</fullName>
    </submittedName>
</protein>
<name>A0A821STL4_9BILA</name>
<dbReference type="GO" id="GO:0060090">
    <property type="term" value="F:molecular adaptor activity"/>
    <property type="evidence" value="ECO:0007669"/>
    <property type="project" value="TreeGrafter"/>
</dbReference>
<dbReference type="PROSITE" id="PS50005">
    <property type="entry name" value="TPR"/>
    <property type="match status" value="1"/>
</dbReference>
<accession>A0A821STL4</accession>
<evidence type="ECO:0000313" key="4">
    <source>
        <dbReference type="EMBL" id="CAF4865140.1"/>
    </source>
</evidence>
<reference evidence="4" key="1">
    <citation type="submission" date="2021-02" db="EMBL/GenBank/DDBJ databases">
        <authorList>
            <person name="Nowell W R."/>
        </authorList>
    </citation>
    <scope>NUCLEOTIDE SEQUENCE</scope>
</reference>
<dbReference type="AlphaFoldDB" id="A0A821STL4"/>
<feature type="non-terminal residue" evidence="4">
    <location>
        <position position="45"/>
    </location>
</feature>
<dbReference type="Pfam" id="PF13414">
    <property type="entry name" value="TPR_11"/>
    <property type="match status" value="1"/>
</dbReference>
<dbReference type="PANTHER" id="PTHR45831">
    <property type="entry name" value="LD24721P"/>
    <property type="match status" value="1"/>
</dbReference>
<dbReference type="GO" id="GO:0006620">
    <property type="term" value="P:post-translational protein targeting to endoplasmic reticulum membrane"/>
    <property type="evidence" value="ECO:0007669"/>
    <property type="project" value="TreeGrafter"/>
</dbReference>
<dbReference type="InterPro" id="IPR011990">
    <property type="entry name" value="TPR-like_helical_dom_sf"/>
</dbReference>
<evidence type="ECO:0000256" key="2">
    <source>
        <dbReference type="ARBA" id="ARBA00022803"/>
    </source>
</evidence>
<proteinExistence type="predicted"/>
<dbReference type="Proteomes" id="UP000663873">
    <property type="component" value="Unassembled WGS sequence"/>
</dbReference>
<dbReference type="EMBL" id="CAJOBP010065407">
    <property type="protein sequence ID" value="CAF4865140.1"/>
    <property type="molecule type" value="Genomic_DNA"/>
</dbReference>
<dbReference type="GO" id="GO:0016020">
    <property type="term" value="C:membrane"/>
    <property type="evidence" value="ECO:0007669"/>
    <property type="project" value="TreeGrafter"/>
</dbReference>
<keyword evidence="2 3" id="KW-0802">TPR repeat</keyword>
<dbReference type="PANTHER" id="PTHR45831:SF2">
    <property type="entry name" value="LD24721P"/>
    <property type="match status" value="1"/>
</dbReference>
<dbReference type="InterPro" id="IPR047150">
    <property type="entry name" value="SGT"/>
</dbReference>
<sequence length="45" mass="5345">MRQQADRFKNQGNDFIKQEKYQEALEAYNAAVKIDANNAIYYCNR</sequence>
<feature type="repeat" description="TPR" evidence="3">
    <location>
        <begin position="5"/>
        <end position="38"/>
    </location>
</feature>
<evidence type="ECO:0000256" key="1">
    <source>
        <dbReference type="ARBA" id="ARBA00022737"/>
    </source>
</evidence>
<evidence type="ECO:0000256" key="3">
    <source>
        <dbReference type="PROSITE-ProRule" id="PRU00339"/>
    </source>
</evidence>
<gene>
    <name evidence="4" type="ORF">UJA718_LOCUS44044</name>
</gene>
<evidence type="ECO:0000313" key="5">
    <source>
        <dbReference type="Proteomes" id="UP000663873"/>
    </source>
</evidence>
<dbReference type="GO" id="GO:0072380">
    <property type="term" value="C:TRC complex"/>
    <property type="evidence" value="ECO:0007669"/>
    <property type="project" value="TreeGrafter"/>
</dbReference>